<dbReference type="AlphaFoldDB" id="A0A9X9QEI9"/>
<feature type="coiled-coil region" evidence="1">
    <location>
        <begin position="28"/>
        <end position="55"/>
    </location>
</feature>
<protein>
    <submittedName>
        <fullName evidence="2">Bgt-50891</fullName>
    </submittedName>
</protein>
<keyword evidence="3" id="KW-1185">Reference proteome</keyword>
<sequence>MKIVSYDLAPFEMLVTLILKQATELEILNSLNDLIDKLEAKMVATDTELKNIAAKPMFRRVLESREVIPRTMECLKNAMRRELNGSIFFNTIGFRKNYSQNLRLDKKRDSITKTFLECSLEL</sequence>
<proteinExistence type="predicted"/>
<evidence type="ECO:0000256" key="1">
    <source>
        <dbReference type="SAM" id="Coils"/>
    </source>
</evidence>
<evidence type="ECO:0000313" key="3">
    <source>
        <dbReference type="Proteomes" id="UP000324639"/>
    </source>
</evidence>
<gene>
    <name evidence="2" type="ORF">BGT96224V316_LOCUS5842</name>
</gene>
<accession>A0A9X9QEI9</accession>
<evidence type="ECO:0000313" key="2">
    <source>
        <dbReference type="EMBL" id="VDB90789.1"/>
    </source>
</evidence>
<reference evidence="2 3" key="1">
    <citation type="submission" date="2018-08" db="EMBL/GenBank/DDBJ databases">
        <authorList>
            <person name="Muller C M."/>
        </authorList>
    </citation>
    <scope>NUCLEOTIDE SEQUENCE [LARGE SCALE GENOMIC DNA]</scope>
</reference>
<dbReference type="EMBL" id="LR026991">
    <property type="protein sequence ID" value="VDB90789.1"/>
    <property type="molecule type" value="Genomic_DNA"/>
</dbReference>
<organism evidence="2 3">
    <name type="scientific">Blumeria graminis f. sp. tritici</name>
    <dbReference type="NCBI Taxonomy" id="62690"/>
    <lineage>
        <taxon>Eukaryota</taxon>
        <taxon>Fungi</taxon>
        <taxon>Dikarya</taxon>
        <taxon>Ascomycota</taxon>
        <taxon>Pezizomycotina</taxon>
        <taxon>Leotiomycetes</taxon>
        <taxon>Erysiphales</taxon>
        <taxon>Erysiphaceae</taxon>
        <taxon>Blumeria</taxon>
    </lineage>
</organism>
<dbReference type="Proteomes" id="UP000324639">
    <property type="component" value="Chromosome Bgt_-08"/>
</dbReference>
<keyword evidence="1" id="KW-0175">Coiled coil</keyword>
<name>A0A9X9QEI9_BLUGR</name>